<proteinExistence type="predicted"/>
<dbReference type="Proteomes" id="UP000785679">
    <property type="component" value="Unassembled WGS sequence"/>
</dbReference>
<accession>A0A8J8SZP8</accession>
<evidence type="ECO:0000313" key="2">
    <source>
        <dbReference type="Proteomes" id="UP000785679"/>
    </source>
</evidence>
<comment type="caution">
    <text evidence="1">The sequence shown here is derived from an EMBL/GenBank/DDBJ whole genome shotgun (WGS) entry which is preliminary data.</text>
</comment>
<dbReference type="EMBL" id="RRYP01012860">
    <property type="protein sequence ID" value="TNV76847.1"/>
    <property type="molecule type" value="Genomic_DNA"/>
</dbReference>
<protein>
    <submittedName>
        <fullName evidence="1">Uncharacterized protein</fullName>
    </submittedName>
</protein>
<gene>
    <name evidence="1" type="ORF">FGO68_gene6141</name>
</gene>
<keyword evidence="2" id="KW-1185">Reference proteome</keyword>
<reference evidence="1" key="1">
    <citation type="submission" date="2019-06" db="EMBL/GenBank/DDBJ databases">
        <authorList>
            <person name="Zheng W."/>
        </authorList>
    </citation>
    <scope>NUCLEOTIDE SEQUENCE</scope>
    <source>
        <strain evidence="1">QDHG01</strain>
    </source>
</reference>
<evidence type="ECO:0000313" key="1">
    <source>
        <dbReference type="EMBL" id="TNV76847.1"/>
    </source>
</evidence>
<dbReference type="AlphaFoldDB" id="A0A8J8SZP8"/>
<name>A0A8J8SZP8_HALGN</name>
<organism evidence="1 2">
    <name type="scientific">Halteria grandinella</name>
    <dbReference type="NCBI Taxonomy" id="5974"/>
    <lineage>
        <taxon>Eukaryota</taxon>
        <taxon>Sar</taxon>
        <taxon>Alveolata</taxon>
        <taxon>Ciliophora</taxon>
        <taxon>Intramacronucleata</taxon>
        <taxon>Spirotrichea</taxon>
        <taxon>Stichotrichia</taxon>
        <taxon>Sporadotrichida</taxon>
        <taxon>Halteriidae</taxon>
        <taxon>Halteria</taxon>
    </lineage>
</organism>
<sequence length="68" mass="7670">MVPLLSTPPVTEEQPRSLQAAVMQASLKPSDLAWMRLARSSWSLKCVGPFWLSEIYLTVQVQRDQALL</sequence>